<gene>
    <name evidence="3" type="ORF">ACFQGB_16300</name>
</gene>
<dbReference type="Gene3D" id="2.60.40.10">
    <property type="entry name" value="Immunoglobulins"/>
    <property type="match status" value="1"/>
</dbReference>
<sequence>MSEDAPERSGDDASAEPGEADPASRDAWTDGGQPVQAGQMSSDRRKYLKYLIALAVGIPVALEAGTFFGLLQGQVGDEQGLSVGEDLLAETSRPETVDTLAVAGGTFELSVTVENTGDVDYGVSISEVKLSNGETLSGDASVGPIAPGDTATLAGEWSLPDGVTPTALVVTAREYRDGTAEVVAASTVDLAFDG</sequence>
<evidence type="ECO:0008006" key="5">
    <source>
        <dbReference type="Google" id="ProtNLM"/>
    </source>
</evidence>
<feature type="region of interest" description="Disordered" evidence="1">
    <location>
        <begin position="1"/>
        <end position="40"/>
    </location>
</feature>
<comment type="caution">
    <text evidence="3">The sequence shown here is derived from an EMBL/GenBank/DDBJ whole genome shotgun (WGS) entry which is preliminary data.</text>
</comment>
<accession>A0ABD5VHA1</accession>
<name>A0ABD5VHA1_9EURY</name>
<dbReference type="AlphaFoldDB" id="A0ABD5VHA1"/>
<keyword evidence="2" id="KW-0472">Membrane</keyword>
<evidence type="ECO:0000313" key="3">
    <source>
        <dbReference type="EMBL" id="MFC6954426.1"/>
    </source>
</evidence>
<feature type="compositionally biased region" description="Basic and acidic residues" evidence="1">
    <location>
        <begin position="1"/>
        <end position="11"/>
    </location>
</feature>
<dbReference type="Proteomes" id="UP001596395">
    <property type="component" value="Unassembled WGS sequence"/>
</dbReference>
<proteinExistence type="predicted"/>
<evidence type="ECO:0000256" key="2">
    <source>
        <dbReference type="SAM" id="Phobius"/>
    </source>
</evidence>
<dbReference type="EMBL" id="JBHSXN010000003">
    <property type="protein sequence ID" value="MFC6954426.1"/>
    <property type="molecule type" value="Genomic_DNA"/>
</dbReference>
<evidence type="ECO:0000256" key="1">
    <source>
        <dbReference type="SAM" id="MobiDB-lite"/>
    </source>
</evidence>
<dbReference type="InterPro" id="IPR013783">
    <property type="entry name" value="Ig-like_fold"/>
</dbReference>
<feature type="transmembrane region" description="Helical" evidence="2">
    <location>
        <begin position="50"/>
        <end position="71"/>
    </location>
</feature>
<evidence type="ECO:0000313" key="4">
    <source>
        <dbReference type="Proteomes" id="UP001596395"/>
    </source>
</evidence>
<keyword evidence="2" id="KW-1133">Transmembrane helix</keyword>
<organism evidence="3 4">
    <name type="scientific">Halorubellus litoreus</name>
    <dbReference type="NCBI Taxonomy" id="755308"/>
    <lineage>
        <taxon>Archaea</taxon>
        <taxon>Methanobacteriati</taxon>
        <taxon>Methanobacteriota</taxon>
        <taxon>Stenosarchaea group</taxon>
        <taxon>Halobacteria</taxon>
        <taxon>Halobacteriales</taxon>
        <taxon>Halorubellaceae</taxon>
        <taxon>Halorubellus</taxon>
    </lineage>
</organism>
<dbReference type="RefSeq" id="WP_336351375.1">
    <property type="nucleotide sequence ID" value="NZ_JAZAQL010000003.1"/>
</dbReference>
<reference evidence="3 4" key="1">
    <citation type="journal article" date="2019" name="Int. J. Syst. Evol. Microbiol.">
        <title>The Global Catalogue of Microorganisms (GCM) 10K type strain sequencing project: providing services to taxonomists for standard genome sequencing and annotation.</title>
        <authorList>
            <consortium name="The Broad Institute Genomics Platform"/>
            <consortium name="The Broad Institute Genome Sequencing Center for Infectious Disease"/>
            <person name="Wu L."/>
            <person name="Ma J."/>
        </authorList>
    </citation>
    <scope>NUCLEOTIDE SEQUENCE [LARGE SCALE GENOMIC DNA]</scope>
    <source>
        <strain evidence="3 4">GX26</strain>
    </source>
</reference>
<keyword evidence="4" id="KW-1185">Reference proteome</keyword>
<keyword evidence="2" id="KW-0812">Transmembrane</keyword>
<protein>
    <recommendedName>
        <fullName evidence="5">DUF4352 domain-containing protein</fullName>
    </recommendedName>
</protein>